<dbReference type="PROSITE" id="PS51935">
    <property type="entry name" value="NLPC_P60"/>
    <property type="match status" value="1"/>
</dbReference>
<dbReference type="Proteomes" id="UP000217083">
    <property type="component" value="Unassembled WGS sequence"/>
</dbReference>
<feature type="domain" description="NlpC/P60" evidence="5">
    <location>
        <begin position="196"/>
        <end position="316"/>
    </location>
</feature>
<evidence type="ECO:0000256" key="4">
    <source>
        <dbReference type="ARBA" id="ARBA00022807"/>
    </source>
</evidence>
<dbReference type="SUPFAM" id="SSF54001">
    <property type="entry name" value="Cysteine proteinases"/>
    <property type="match status" value="1"/>
</dbReference>
<dbReference type="RefSeq" id="WP_094924075.1">
    <property type="nucleotide sequence ID" value="NZ_NPIA01000003.1"/>
</dbReference>
<evidence type="ECO:0000259" key="5">
    <source>
        <dbReference type="PROSITE" id="PS51935"/>
    </source>
</evidence>
<dbReference type="PANTHER" id="PTHR47053:SF1">
    <property type="entry name" value="MUREIN DD-ENDOPEPTIDASE MEPH-RELATED"/>
    <property type="match status" value="1"/>
</dbReference>
<dbReference type="InterPro" id="IPR051202">
    <property type="entry name" value="Peptidase_C40"/>
</dbReference>
<organism evidence="6 7">
    <name type="scientific">Lottiidibacillus patelloidae</name>
    <dbReference type="NCBI Taxonomy" id="2670334"/>
    <lineage>
        <taxon>Bacteria</taxon>
        <taxon>Bacillati</taxon>
        <taxon>Bacillota</taxon>
        <taxon>Bacilli</taxon>
        <taxon>Bacillales</taxon>
        <taxon>Bacillaceae</taxon>
        <taxon>Lottiidibacillus</taxon>
    </lineage>
</organism>
<keyword evidence="3" id="KW-0378">Hydrolase</keyword>
<reference evidence="6 7" key="2">
    <citation type="submission" date="2017-09" db="EMBL/GenBank/DDBJ databases">
        <title>Bacillus patelloidae sp. nov., isolated from the intestinal tract of a marine limpet.</title>
        <authorList>
            <person name="Liu R."/>
            <person name="Dong C."/>
            <person name="Shao Z."/>
        </authorList>
    </citation>
    <scope>NUCLEOTIDE SEQUENCE [LARGE SCALE GENOMIC DNA]</scope>
    <source>
        <strain evidence="6 7">SA5d-4</strain>
    </source>
</reference>
<name>A0A263BVR7_9BACI</name>
<comment type="similarity">
    <text evidence="1">Belongs to the peptidase C40 family.</text>
</comment>
<accession>A0A263BVR7</accession>
<evidence type="ECO:0000256" key="3">
    <source>
        <dbReference type="ARBA" id="ARBA00022801"/>
    </source>
</evidence>
<dbReference type="InterPro" id="IPR038765">
    <property type="entry name" value="Papain-like_cys_pep_sf"/>
</dbReference>
<evidence type="ECO:0000313" key="6">
    <source>
        <dbReference type="EMBL" id="OZM57427.1"/>
    </source>
</evidence>
<dbReference type="Pfam" id="PF00877">
    <property type="entry name" value="NLPC_P60"/>
    <property type="match status" value="1"/>
</dbReference>
<evidence type="ECO:0000256" key="1">
    <source>
        <dbReference type="ARBA" id="ARBA00007074"/>
    </source>
</evidence>
<dbReference type="AlphaFoldDB" id="A0A263BVR7"/>
<keyword evidence="4" id="KW-0788">Thiol protease</keyword>
<keyword evidence="7" id="KW-1185">Reference proteome</keyword>
<dbReference type="Gene3D" id="1.10.101.10">
    <property type="entry name" value="PGBD-like superfamily/PGBD"/>
    <property type="match status" value="1"/>
</dbReference>
<dbReference type="InterPro" id="IPR000064">
    <property type="entry name" value="NLP_P60_dom"/>
</dbReference>
<reference evidence="7" key="1">
    <citation type="submission" date="2017-08" db="EMBL/GenBank/DDBJ databases">
        <authorList>
            <person name="Huang Z."/>
        </authorList>
    </citation>
    <scope>NUCLEOTIDE SEQUENCE [LARGE SCALE GENOMIC DNA]</scope>
    <source>
        <strain evidence="7">SA5d-4</strain>
    </source>
</reference>
<gene>
    <name evidence="6" type="ORF">CIB95_08185</name>
</gene>
<proteinExistence type="inferred from homology"/>
<dbReference type="SUPFAM" id="SSF47090">
    <property type="entry name" value="PGBD-like"/>
    <property type="match status" value="1"/>
</dbReference>
<dbReference type="EMBL" id="NPIA01000003">
    <property type="protein sequence ID" value="OZM57427.1"/>
    <property type="molecule type" value="Genomic_DNA"/>
</dbReference>
<dbReference type="InterPro" id="IPR002477">
    <property type="entry name" value="Peptidoglycan-bd-like"/>
</dbReference>
<comment type="caution">
    <text evidence="6">The sequence shown here is derived from an EMBL/GenBank/DDBJ whole genome shotgun (WGS) entry which is preliminary data.</text>
</comment>
<evidence type="ECO:0000313" key="7">
    <source>
        <dbReference type="Proteomes" id="UP000217083"/>
    </source>
</evidence>
<protein>
    <recommendedName>
        <fullName evidence="5">NlpC/P60 domain-containing protein</fullName>
    </recommendedName>
</protein>
<dbReference type="Pfam" id="PF01471">
    <property type="entry name" value="PG_binding_1"/>
    <property type="match status" value="1"/>
</dbReference>
<dbReference type="PANTHER" id="PTHR47053">
    <property type="entry name" value="MUREIN DD-ENDOPEPTIDASE MEPH-RELATED"/>
    <property type="match status" value="1"/>
</dbReference>
<keyword evidence="2" id="KW-0645">Protease</keyword>
<dbReference type="GO" id="GO:0008234">
    <property type="term" value="F:cysteine-type peptidase activity"/>
    <property type="evidence" value="ECO:0007669"/>
    <property type="project" value="UniProtKB-KW"/>
</dbReference>
<dbReference type="GO" id="GO:0006508">
    <property type="term" value="P:proteolysis"/>
    <property type="evidence" value="ECO:0007669"/>
    <property type="project" value="UniProtKB-KW"/>
</dbReference>
<evidence type="ECO:0000256" key="2">
    <source>
        <dbReference type="ARBA" id="ARBA00022670"/>
    </source>
</evidence>
<dbReference type="Gene3D" id="3.90.1720.10">
    <property type="entry name" value="endopeptidase domain like (from Nostoc punctiforme)"/>
    <property type="match status" value="1"/>
</dbReference>
<dbReference type="InterPro" id="IPR036365">
    <property type="entry name" value="PGBD-like_sf"/>
</dbReference>
<dbReference type="InterPro" id="IPR036366">
    <property type="entry name" value="PGBDSf"/>
</dbReference>
<sequence>MRKSPSVKERLFISSVMTGMAIGLTNTAESFENEYLDLPPIKGHEEINNLTKNLEKLKPLEGSYPNKSIDVYTMASGNSTFDYDFTVIENDSGIVKHIYAPSDVNIGTVQIRSFNESESSLELSTVQQKLQLLGYYSGMIDGIYGAATKTAIIKFQEEHNLPITGIVTSETYNKIKGIKLIVKKETPKYPKQTKPIKISEDFITNAKQYIGTPYVWGGTSPAGFDCSGYINFVFNHFKGIKLPRTVSDIWNYTIPVKEPAVGDIVFFETYKPGPSHAGIYLGKGNFLHSGINKGVTISNLSTSYWKTRYLGAKRIVQQ</sequence>